<dbReference type="STRING" id="1798384.A3D03_00955"/>
<dbReference type="CDD" id="cd00009">
    <property type="entry name" value="AAA"/>
    <property type="match status" value="1"/>
</dbReference>
<feature type="domain" description="DUF4143" evidence="2">
    <location>
        <begin position="193"/>
        <end position="349"/>
    </location>
</feature>
<gene>
    <name evidence="3" type="ORF">A3D03_00955</name>
</gene>
<sequence length="385" mass="45245">MFKRAIEAKIEDYLKGEDFKTFYIWGPRRSGKTTLLQQFARKLNVAIFNFDFSSDHERFKPDRETLEKLVAENHVILIDEVQNYPQATVALKLLHDEFKVKVIATGSSELKQKGREFDTQAGRFTEHYCLPLSISEIKENSTYKKYDEKVFEKKLLENLQIFGSYPEVYVTKTLSDDEKIKLLENVVNTYVLKDVIDLYDLKNEKLARDILTKIALQLGSEVSAREIATSLGSNGITVANYIEIFIKNYVLIPLPSFKTNTRRAVSKNRKLYFYDLGIRNALIKDFRETDLRQDQGGLFENFIILEIEKQRRNKETRRSLYFYREYGGKEVDLVIEDYVKYYSCVEMKLQKRREGNKDIFPLPHTFTTIDSNNYFEKISRVFETV</sequence>
<dbReference type="SUPFAM" id="SSF52540">
    <property type="entry name" value="P-loop containing nucleoside triphosphate hydrolases"/>
    <property type="match status" value="1"/>
</dbReference>
<dbReference type="Pfam" id="PF13635">
    <property type="entry name" value="DUF4143"/>
    <property type="match status" value="1"/>
</dbReference>
<dbReference type="EMBL" id="MFJN01000069">
    <property type="protein sequence ID" value="OGG19813.1"/>
    <property type="molecule type" value="Genomic_DNA"/>
</dbReference>
<organism evidence="3 4">
    <name type="scientific">Candidatus Gottesmanbacteria bacterium RIFCSPHIGHO2_02_FULL_40_13</name>
    <dbReference type="NCBI Taxonomy" id="1798384"/>
    <lineage>
        <taxon>Bacteria</taxon>
        <taxon>Candidatus Gottesmaniibacteriota</taxon>
    </lineage>
</organism>
<dbReference type="Pfam" id="PF13173">
    <property type="entry name" value="AAA_14"/>
    <property type="match status" value="1"/>
</dbReference>
<dbReference type="Gene3D" id="3.40.50.300">
    <property type="entry name" value="P-loop containing nucleotide triphosphate hydrolases"/>
    <property type="match status" value="1"/>
</dbReference>
<comment type="caution">
    <text evidence="3">The sequence shown here is derived from an EMBL/GenBank/DDBJ whole genome shotgun (WGS) entry which is preliminary data.</text>
</comment>
<evidence type="ECO:0008006" key="5">
    <source>
        <dbReference type="Google" id="ProtNLM"/>
    </source>
</evidence>
<evidence type="ECO:0000259" key="2">
    <source>
        <dbReference type="Pfam" id="PF13635"/>
    </source>
</evidence>
<feature type="domain" description="AAA" evidence="1">
    <location>
        <begin position="20"/>
        <end position="137"/>
    </location>
</feature>
<dbReference type="InterPro" id="IPR027417">
    <property type="entry name" value="P-loop_NTPase"/>
</dbReference>
<protein>
    <recommendedName>
        <fullName evidence="5">AAA+ ATPase domain-containing protein</fullName>
    </recommendedName>
</protein>
<accession>A0A1F6A5A5</accession>
<dbReference type="AlphaFoldDB" id="A0A1F6A5A5"/>
<dbReference type="PANTHER" id="PTHR43566:SF1">
    <property type="entry name" value="AAA+ ATPASE DOMAIN-CONTAINING PROTEIN"/>
    <property type="match status" value="1"/>
</dbReference>
<dbReference type="InterPro" id="IPR025420">
    <property type="entry name" value="DUF4143"/>
</dbReference>
<dbReference type="InterPro" id="IPR041682">
    <property type="entry name" value="AAA_14"/>
</dbReference>
<reference evidence="3 4" key="1">
    <citation type="journal article" date="2016" name="Nat. Commun.">
        <title>Thousands of microbial genomes shed light on interconnected biogeochemical processes in an aquifer system.</title>
        <authorList>
            <person name="Anantharaman K."/>
            <person name="Brown C.T."/>
            <person name="Hug L.A."/>
            <person name="Sharon I."/>
            <person name="Castelle C.J."/>
            <person name="Probst A.J."/>
            <person name="Thomas B.C."/>
            <person name="Singh A."/>
            <person name="Wilkins M.J."/>
            <person name="Karaoz U."/>
            <person name="Brodie E.L."/>
            <person name="Williams K.H."/>
            <person name="Hubbard S.S."/>
            <person name="Banfield J.F."/>
        </authorList>
    </citation>
    <scope>NUCLEOTIDE SEQUENCE [LARGE SCALE GENOMIC DNA]</scope>
</reference>
<dbReference type="Proteomes" id="UP000177092">
    <property type="component" value="Unassembled WGS sequence"/>
</dbReference>
<proteinExistence type="predicted"/>
<evidence type="ECO:0000313" key="4">
    <source>
        <dbReference type="Proteomes" id="UP000177092"/>
    </source>
</evidence>
<dbReference type="PANTHER" id="PTHR43566">
    <property type="entry name" value="CONSERVED PROTEIN"/>
    <property type="match status" value="1"/>
</dbReference>
<evidence type="ECO:0000259" key="1">
    <source>
        <dbReference type="Pfam" id="PF13173"/>
    </source>
</evidence>
<name>A0A1F6A5A5_9BACT</name>
<evidence type="ECO:0000313" key="3">
    <source>
        <dbReference type="EMBL" id="OGG19813.1"/>
    </source>
</evidence>